<evidence type="ECO:0000256" key="3">
    <source>
        <dbReference type="SAM" id="MobiDB-lite"/>
    </source>
</evidence>
<dbReference type="Pfam" id="PF01522">
    <property type="entry name" value="Polysacc_deac_1"/>
    <property type="match status" value="1"/>
</dbReference>
<evidence type="ECO:0000256" key="1">
    <source>
        <dbReference type="ARBA" id="ARBA00022723"/>
    </source>
</evidence>
<dbReference type="AlphaFoldDB" id="A0A1Q8Q3M5"/>
<reference evidence="5 6" key="1">
    <citation type="submission" date="2016-12" db="EMBL/GenBank/DDBJ databases">
        <title>Domibacillus antri genome sequencing.</title>
        <authorList>
            <person name="Verma A."/>
            <person name="Krishnamurthi S."/>
        </authorList>
    </citation>
    <scope>NUCLEOTIDE SEQUENCE [LARGE SCALE GENOMIC DNA]</scope>
    <source>
        <strain evidence="5 6">XD80</strain>
    </source>
</reference>
<dbReference type="Proteomes" id="UP000185568">
    <property type="component" value="Unassembled WGS sequence"/>
</dbReference>
<dbReference type="PANTHER" id="PTHR10587:SF133">
    <property type="entry name" value="CHITIN DEACETYLASE 1-RELATED"/>
    <property type="match status" value="1"/>
</dbReference>
<gene>
    <name evidence="5" type="ORF">BTO30_12135</name>
</gene>
<protein>
    <recommendedName>
        <fullName evidence="4">NodB homology domain-containing protein</fullName>
    </recommendedName>
</protein>
<dbReference type="CDD" id="cd10954">
    <property type="entry name" value="CE4_CtAXE_like"/>
    <property type="match status" value="1"/>
</dbReference>
<feature type="compositionally biased region" description="Basic and acidic residues" evidence="3">
    <location>
        <begin position="243"/>
        <end position="252"/>
    </location>
</feature>
<evidence type="ECO:0000259" key="4">
    <source>
        <dbReference type="PROSITE" id="PS51677"/>
    </source>
</evidence>
<organism evidence="5 6">
    <name type="scientific">Domibacillus antri</name>
    <dbReference type="NCBI Taxonomy" id="1714264"/>
    <lineage>
        <taxon>Bacteria</taxon>
        <taxon>Bacillati</taxon>
        <taxon>Bacillota</taxon>
        <taxon>Bacilli</taxon>
        <taxon>Bacillales</taxon>
        <taxon>Bacillaceae</taxon>
        <taxon>Domibacillus</taxon>
    </lineage>
</organism>
<feature type="region of interest" description="Disordered" evidence="3">
    <location>
        <begin position="243"/>
        <end position="275"/>
    </location>
</feature>
<comment type="caution">
    <text evidence="5">The sequence shown here is derived from an EMBL/GenBank/DDBJ whole genome shotgun (WGS) entry which is preliminary data.</text>
</comment>
<dbReference type="PANTHER" id="PTHR10587">
    <property type="entry name" value="GLYCOSYL TRANSFERASE-RELATED"/>
    <property type="match status" value="1"/>
</dbReference>
<dbReference type="Gene3D" id="3.20.20.370">
    <property type="entry name" value="Glycoside hydrolase/deacetylase"/>
    <property type="match status" value="1"/>
</dbReference>
<dbReference type="STRING" id="1714264.BTO30_12135"/>
<dbReference type="EMBL" id="MSDU01000027">
    <property type="protein sequence ID" value="OLN21944.1"/>
    <property type="molecule type" value="Genomic_DNA"/>
</dbReference>
<dbReference type="SUPFAM" id="SSF88713">
    <property type="entry name" value="Glycoside hydrolase/deacetylase"/>
    <property type="match status" value="1"/>
</dbReference>
<keyword evidence="6" id="KW-1185">Reference proteome</keyword>
<dbReference type="GO" id="GO:0046872">
    <property type="term" value="F:metal ion binding"/>
    <property type="evidence" value="ECO:0007669"/>
    <property type="project" value="UniProtKB-KW"/>
</dbReference>
<dbReference type="RefSeq" id="WP_075398994.1">
    <property type="nucleotide sequence ID" value="NZ_MSDU01000027.1"/>
</dbReference>
<keyword evidence="2" id="KW-0378">Hydrolase</keyword>
<keyword evidence="1" id="KW-0479">Metal-binding</keyword>
<dbReference type="InterPro" id="IPR011330">
    <property type="entry name" value="Glyco_hydro/deAcase_b/a-brl"/>
</dbReference>
<sequence length="446" mass="50219">MKQRKMVFAVLASLTMFILVLAVNLMVTAVNKDDQTIVWATDVKKSKYNGVDIKTRVAEEALYNMAVHYPVFSEAELDEQIERYVRTKETQFFAELDSIGTEALSQQPASFSLTFRLIPAGEGFYCITFMTDTYTGTGENSVTQDTVMADAASKRFVSGRELFINPDKAARALQKPVWDSLSEEESENEQIAQHFMGEQALSNVYIEENNVIFAFPHGQTKQVRLPLKKISPYMKKEWRERFASNVTKEKPQAPETAEASSSGQKKKAALTFDDGPNPDSTAAILNVLKKYNVRATFYVLGSRVDFYPDLVERMVLEGHEIGSHSWSHKDFTKLSPEEIKMELDRTTAAVETAAGVSPLSVRPPYGATNERVNQIIGTSPVLWSVDTLDWKNRDPKAITEIVKQNVRNGSVILMHDIHKTTADALEEVIIYLQKQGYELVTVDELY</sequence>
<feature type="domain" description="NodB homology" evidence="4">
    <location>
        <begin position="266"/>
        <end position="440"/>
    </location>
</feature>
<dbReference type="InterPro" id="IPR050248">
    <property type="entry name" value="Polysacc_deacetylase_ArnD"/>
</dbReference>
<name>A0A1Q8Q3M5_9BACI</name>
<evidence type="ECO:0000256" key="2">
    <source>
        <dbReference type="ARBA" id="ARBA00022801"/>
    </source>
</evidence>
<evidence type="ECO:0000313" key="5">
    <source>
        <dbReference type="EMBL" id="OLN21944.1"/>
    </source>
</evidence>
<dbReference type="GO" id="GO:0016810">
    <property type="term" value="F:hydrolase activity, acting on carbon-nitrogen (but not peptide) bonds"/>
    <property type="evidence" value="ECO:0007669"/>
    <property type="project" value="InterPro"/>
</dbReference>
<dbReference type="InterPro" id="IPR002509">
    <property type="entry name" value="NODB_dom"/>
</dbReference>
<accession>A0A1Q8Q3M5</accession>
<dbReference type="GO" id="GO:0005975">
    <property type="term" value="P:carbohydrate metabolic process"/>
    <property type="evidence" value="ECO:0007669"/>
    <property type="project" value="InterPro"/>
</dbReference>
<dbReference type="GO" id="GO:0016020">
    <property type="term" value="C:membrane"/>
    <property type="evidence" value="ECO:0007669"/>
    <property type="project" value="TreeGrafter"/>
</dbReference>
<dbReference type="PROSITE" id="PS51677">
    <property type="entry name" value="NODB"/>
    <property type="match status" value="1"/>
</dbReference>
<evidence type="ECO:0000313" key="6">
    <source>
        <dbReference type="Proteomes" id="UP000185568"/>
    </source>
</evidence>
<proteinExistence type="predicted"/>
<dbReference type="OrthoDB" id="9812065at2"/>